<sequence length="92" mass="9886">MDLFERLERPTPHFFRRLRNIGLGLTAIGGAIMAGPILLPPLLVQIAGYLVVAGTVTTVVSQTVINDGTDDDNPPPEGQIVPESNPLLNTNR</sequence>
<keyword evidence="2" id="KW-1133">Transmembrane helix</keyword>
<keyword evidence="2" id="KW-0472">Membrane</keyword>
<dbReference type="STRING" id="797419.SAMN05216556_10789"/>
<keyword evidence="2" id="KW-0812">Transmembrane</keyword>
<name>A0A1M6K256_9FLAO</name>
<feature type="region of interest" description="Disordered" evidence="1">
    <location>
        <begin position="66"/>
        <end position="92"/>
    </location>
</feature>
<dbReference type="Proteomes" id="UP000184172">
    <property type="component" value="Unassembled WGS sequence"/>
</dbReference>
<evidence type="ECO:0000313" key="4">
    <source>
        <dbReference type="Proteomes" id="UP000184172"/>
    </source>
</evidence>
<evidence type="ECO:0000313" key="3">
    <source>
        <dbReference type="EMBL" id="SHJ53007.1"/>
    </source>
</evidence>
<dbReference type="RefSeq" id="WP_073219530.1">
    <property type="nucleotide sequence ID" value="NZ_FNNS01000007.1"/>
</dbReference>
<evidence type="ECO:0000256" key="2">
    <source>
        <dbReference type="SAM" id="Phobius"/>
    </source>
</evidence>
<accession>A0A1M6K256</accession>
<gene>
    <name evidence="3" type="ORF">SAMN04487908_11912</name>
</gene>
<dbReference type="OrthoDB" id="679091at2"/>
<dbReference type="AlphaFoldDB" id="A0A1M6K256"/>
<dbReference type="EMBL" id="FQYV01000019">
    <property type="protein sequence ID" value="SHJ53007.1"/>
    <property type="molecule type" value="Genomic_DNA"/>
</dbReference>
<evidence type="ECO:0000256" key="1">
    <source>
        <dbReference type="SAM" id="MobiDB-lite"/>
    </source>
</evidence>
<feature type="transmembrane region" description="Helical" evidence="2">
    <location>
        <begin position="21"/>
        <end position="40"/>
    </location>
</feature>
<keyword evidence="4" id="KW-1185">Reference proteome</keyword>
<organism evidence="3 4">
    <name type="scientific">Aequorivita viscosa</name>
    <dbReference type="NCBI Taxonomy" id="797419"/>
    <lineage>
        <taxon>Bacteria</taxon>
        <taxon>Pseudomonadati</taxon>
        <taxon>Bacteroidota</taxon>
        <taxon>Flavobacteriia</taxon>
        <taxon>Flavobacteriales</taxon>
        <taxon>Flavobacteriaceae</taxon>
        <taxon>Aequorivita</taxon>
    </lineage>
</organism>
<reference evidence="4" key="1">
    <citation type="submission" date="2016-11" db="EMBL/GenBank/DDBJ databases">
        <authorList>
            <person name="Varghese N."/>
            <person name="Submissions S."/>
        </authorList>
    </citation>
    <scope>NUCLEOTIDE SEQUENCE [LARGE SCALE GENOMIC DNA]</scope>
    <source>
        <strain evidence="4">DSM 26349</strain>
    </source>
</reference>
<protein>
    <submittedName>
        <fullName evidence="3">Uncharacterized protein</fullName>
    </submittedName>
</protein>
<proteinExistence type="predicted"/>